<dbReference type="EMBL" id="GALX01006589">
    <property type="protein sequence ID" value="JAB61877.1"/>
    <property type="molecule type" value="Transcribed_RNA"/>
</dbReference>
<accession>V5GJU2</accession>
<feature type="non-terminal residue" evidence="1">
    <location>
        <position position="1"/>
    </location>
</feature>
<sequence>GSTSVGKVRLDVRKEIDYLYIQIVARFEELCSVGSTAVGEVMTSSMSPGPTPVNSSPHIRLPKLELIKFSGDLKSWQTFIDIFDSSVHNCVYISEINSSI</sequence>
<name>V5GJU2_ANOGL</name>
<dbReference type="AlphaFoldDB" id="V5GJU2"/>
<proteinExistence type="predicted"/>
<protein>
    <submittedName>
        <fullName evidence="1">Uncharacterized protein</fullName>
    </submittedName>
</protein>
<organism evidence="1">
    <name type="scientific">Anoplophora glabripennis</name>
    <name type="common">Asian longhorn beetle</name>
    <name type="synonym">Anoplophora nobilis</name>
    <dbReference type="NCBI Taxonomy" id="217634"/>
    <lineage>
        <taxon>Eukaryota</taxon>
        <taxon>Metazoa</taxon>
        <taxon>Ecdysozoa</taxon>
        <taxon>Arthropoda</taxon>
        <taxon>Hexapoda</taxon>
        <taxon>Insecta</taxon>
        <taxon>Pterygota</taxon>
        <taxon>Neoptera</taxon>
        <taxon>Endopterygota</taxon>
        <taxon>Coleoptera</taxon>
        <taxon>Polyphaga</taxon>
        <taxon>Cucujiformia</taxon>
        <taxon>Chrysomeloidea</taxon>
        <taxon>Cerambycidae</taxon>
        <taxon>Lamiinae</taxon>
        <taxon>Lamiini</taxon>
        <taxon>Anoplophora</taxon>
    </lineage>
</organism>
<evidence type="ECO:0000313" key="1">
    <source>
        <dbReference type="EMBL" id="JAB61877.1"/>
    </source>
</evidence>
<reference evidence="1" key="1">
    <citation type="submission" date="2013-07" db="EMBL/GenBank/DDBJ databases">
        <title>Midgut Transcriptome Profiling of Anoplphora glabripennis, a Lignocellulose Degrading, Wood-Boring Cerambycid.</title>
        <authorList>
            <person name="Scully E.D."/>
            <person name="Hoover K."/>
            <person name="Carlson J.E."/>
            <person name="Tien M."/>
            <person name="Geib S.M."/>
        </authorList>
    </citation>
    <scope>NUCLEOTIDE SEQUENCE</scope>
</reference>